<feature type="transmembrane region" description="Helical" evidence="8">
    <location>
        <begin position="12"/>
        <end position="32"/>
    </location>
</feature>
<reference evidence="10" key="1">
    <citation type="submission" date="2022-05" db="EMBL/GenBank/DDBJ databases">
        <authorList>
            <person name="Oliphant S.A."/>
            <person name="Watson-Haigh N.S."/>
            <person name="Sumby K.M."/>
            <person name="Gardner J.M."/>
            <person name="Jiranek V."/>
        </authorList>
    </citation>
    <scope>NUCLEOTIDE SEQUENCE</scope>
    <source>
        <strain evidence="10">KI4_A6</strain>
    </source>
</reference>
<organism evidence="10 11">
    <name type="scientific">Fructilactobacillus carniphilus</name>
    <dbReference type="NCBI Taxonomy" id="2940297"/>
    <lineage>
        <taxon>Bacteria</taxon>
        <taxon>Bacillati</taxon>
        <taxon>Bacillota</taxon>
        <taxon>Bacilli</taxon>
        <taxon>Lactobacillales</taxon>
        <taxon>Lactobacillaceae</taxon>
        <taxon>Fructilactobacillus</taxon>
    </lineage>
</organism>
<gene>
    <name evidence="10" type="ORF">M3M37_01715</name>
</gene>
<feature type="transmembrane region" description="Helical" evidence="8">
    <location>
        <begin position="181"/>
        <end position="206"/>
    </location>
</feature>
<feature type="transmembrane region" description="Helical" evidence="8">
    <location>
        <begin position="44"/>
        <end position="63"/>
    </location>
</feature>
<dbReference type="EMBL" id="CP097121">
    <property type="protein sequence ID" value="USS90950.1"/>
    <property type="molecule type" value="Genomic_DNA"/>
</dbReference>
<proteinExistence type="predicted"/>
<accession>A0ABY5BWT0</accession>
<comment type="subcellular location">
    <subcellularLocation>
        <location evidence="1">Membrane</location>
        <topology evidence="1">Multi-pass membrane protein</topology>
    </subcellularLocation>
</comment>
<evidence type="ECO:0000256" key="5">
    <source>
        <dbReference type="ARBA" id="ARBA00023065"/>
    </source>
</evidence>
<dbReference type="RefSeq" id="WP_252795443.1">
    <property type="nucleotide sequence ID" value="NZ_CP097121.1"/>
</dbReference>
<protein>
    <submittedName>
        <fullName evidence="10">Potassium channel family protein</fullName>
    </submittedName>
</protein>
<feature type="transmembrane region" description="Helical" evidence="8">
    <location>
        <begin position="75"/>
        <end position="93"/>
    </location>
</feature>
<evidence type="ECO:0000259" key="9">
    <source>
        <dbReference type="Pfam" id="PF07885"/>
    </source>
</evidence>
<dbReference type="Gene3D" id="1.20.120.350">
    <property type="entry name" value="Voltage-gated potassium channels. Chain C"/>
    <property type="match status" value="1"/>
</dbReference>
<keyword evidence="4 8" id="KW-1133">Transmembrane helix</keyword>
<feature type="transmembrane region" description="Helical" evidence="8">
    <location>
        <begin position="127"/>
        <end position="145"/>
    </location>
</feature>
<keyword evidence="6 8" id="KW-0472">Membrane</keyword>
<keyword evidence="3 8" id="KW-0812">Transmembrane</keyword>
<evidence type="ECO:0000256" key="3">
    <source>
        <dbReference type="ARBA" id="ARBA00022692"/>
    </source>
</evidence>
<dbReference type="Pfam" id="PF07885">
    <property type="entry name" value="Ion_trans_2"/>
    <property type="match status" value="1"/>
</dbReference>
<evidence type="ECO:0000313" key="10">
    <source>
        <dbReference type="EMBL" id="USS90950.1"/>
    </source>
</evidence>
<evidence type="ECO:0000256" key="1">
    <source>
        <dbReference type="ARBA" id="ARBA00004141"/>
    </source>
</evidence>
<dbReference type="InterPro" id="IPR028325">
    <property type="entry name" value="VG_K_chnl"/>
</dbReference>
<dbReference type="InterPro" id="IPR013099">
    <property type="entry name" value="K_chnl_dom"/>
</dbReference>
<dbReference type="PANTHER" id="PTHR11537">
    <property type="entry name" value="VOLTAGE-GATED POTASSIUM CHANNEL"/>
    <property type="match status" value="1"/>
</dbReference>
<dbReference type="Gene3D" id="1.10.287.70">
    <property type="match status" value="1"/>
</dbReference>
<sequence>MQLTKISLLKSYELIIIGLALISIILMGLNYLGMINLNAYPYNVIDNLILFIFTCDYFGGLWLSNNKWHYFKTHLFDLIAIIPFGYLTTFKIFRVTRLGKLFHVFRLVGILGKLNGKVTRFLRTNNFIFLLTICVIIILISSAIFSVAEHKTTEQSIWWAIATTTTVGYGDIFPHTRIGKLLAIILMLVGIGFVGMLTSTITTFFAHEHSYLSKADEIKKFFRLYQIGAISFTEYQQEKQKILKR</sequence>
<evidence type="ECO:0000256" key="6">
    <source>
        <dbReference type="ARBA" id="ARBA00023136"/>
    </source>
</evidence>
<keyword evidence="7 10" id="KW-0407">Ion channel</keyword>
<name>A0ABY5BWT0_9LACO</name>
<evidence type="ECO:0000256" key="8">
    <source>
        <dbReference type="SAM" id="Phobius"/>
    </source>
</evidence>
<dbReference type="PANTHER" id="PTHR11537:SF254">
    <property type="entry name" value="POTASSIUM VOLTAGE-GATED CHANNEL PROTEIN SHAB"/>
    <property type="match status" value="1"/>
</dbReference>
<dbReference type="GO" id="GO:0034220">
    <property type="term" value="P:monoatomic ion transmembrane transport"/>
    <property type="evidence" value="ECO:0007669"/>
    <property type="project" value="UniProtKB-KW"/>
</dbReference>
<evidence type="ECO:0000313" key="11">
    <source>
        <dbReference type="Proteomes" id="UP001056164"/>
    </source>
</evidence>
<feature type="domain" description="Potassium channel" evidence="9">
    <location>
        <begin position="134"/>
        <end position="205"/>
    </location>
</feature>
<evidence type="ECO:0000256" key="4">
    <source>
        <dbReference type="ARBA" id="ARBA00022989"/>
    </source>
</evidence>
<evidence type="ECO:0000256" key="7">
    <source>
        <dbReference type="ARBA" id="ARBA00023303"/>
    </source>
</evidence>
<dbReference type="SUPFAM" id="SSF81324">
    <property type="entry name" value="Voltage-gated potassium channels"/>
    <property type="match status" value="1"/>
</dbReference>
<evidence type="ECO:0000256" key="2">
    <source>
        <dbReference type="ARBA" id="ARBA00022448"/>
    </source>
</evidence>
<keyword evidence="5" id="KW-0406">Ion transport</keyword>
<dbReference type="Proteomes" id="UP001056164">
    <property type="component" value="Chromosome"/>
</dbReference>
<dbReference type="InterPro" id="IPR027359">
    <property type="entry name" value="Volt_channel_dom_sf"/>
</dbReference>
<keyword evidence="2" id="KW-0813">Transport</keyword>
<keyword evidence="11" id="KW-1185">Reference proteome</keyword>
<feature type="transmembrane region" description="Helical" evidence="8">
    <location>
        <begin position="157"/>
        <end position="174"/>
    </location>
</feature>